<keyword evidence="2" id="KW-0238">DNA-binding</keyword>
<dbReference type="KEGG" id="meso:BSQ44_11475"/>
<evidence type="ECO:0000256" key="2">
    <source>
        <dbReference type="ARBA" id="ARBA00023125"/>
    </source>
</evidence>
<dbReference type="OrthoDB" id="5659783at2"/>
<dbReference type="InterPro" id="IPR001387">
    <property type="entry name" value="Cro/C1-type_HTH"/>
</dbReference>
<dbReference type="AlphaFoldDB" id="A0A1L3SRB4"/>
<dbReference type="EMBL" id="CP018171">
    <property type="protein sequence ID" value="APH71911.1"/>
    <property type="molecule type" value="Genomic_DNA"/>
</dbReference>
<dbReference type="CDD" id="cd00093">
    <property type="entry name" value="HTH_XRE"/>
    <property type="match status" value="1"/>
</dbReference>
<accession>A0A1L3SRB4</accession>
<dbReference type="GO" id="GO:0003677">
    <property type="term" value="F:DNA binding"/>
    <property type="evidence" value="ECO:0007669"/>
    <property type="project" value="UniProtKB-KW"/>
</dbReference>
<dbReference type="RefSeq" id="WP_072604164.1">
    <property type="nucleotide sequence ID" value="NZ_CP018171.1"/>
</dbReference>
<dbReference type="PANTHER" id="PTHR40661:SF3">
    <property type="entry name" value="FELS-1 PROPHAGE TRANSCRIPTIONAL REGULATOR"/>
    <property type="match status" value="1"/>
</dbReference>
<keyword evidence="4" id="KW-0175">Coiled coil</keyword>
<evidence type="ECO:0000256" key="1">
    <source>
        <dbReference type="ARBA" id="ARBA00023015"/>
    </source>
</evidence>
<dbReference type="PANTHER" id="PTHR40661">
    <property type="match status" value="1"/>
</dbReference>
<keyword evidence="7" id="KW-1185">Reference proteome</keyword>
<evidence type="ECO:0000259" key="5">
    <source>
        <dbReference type="PROSITE" id="PS50943"/>
    </source>
</evidence>
<evidence type="ECO:0000256" key="4">
    <source>
        <dbReference type="SAM" id="Coils"/>
    </source>
</evidence>
<dbReference type="InterPro" id="IPR010982">
    <property type="entry name" value="Lambda_DNA-bd_dom_sf"/>
</dbReference>
<reference evidence="7" key="1">
    <citation type="submission" date="2016-11" db="EMBL/GenBank/DDBJ databases">
        <title>Mesorhizobium oceanicum sp. nov., isolated from deep seawater in South China Sea.</title>
        <authorList>
            <person name="Fu G.-Y."/>
        </authorList>
    </citation>
    <scope>NUCLEOTIDE SEQUENCE [LARGE SCALE GENOMIC DNA]</scope>
    <source>
        <strain evidence="7">B7</strain>
    </source>
</reference>
<feature type="domain" description="HTH cro/C1-type" evidence="5">
    <location>
        <begin position="21"/>
        <end position="75"/>
    </location>
</feature>
<feature type="coiled-coil region" evidence="4">
    <location>
        <begin position="99"/>
        <end position="126"/>
    </location>
</feature>
<gene>
    <name evidence="6" type="ORF">BSQ44_11475</name>
</gene>
<organism evidence="6 7">
    <name type="scientific">Aquibium oceanicum</name>
    <dbReference type="NCBI Taxonomy" id="1670800"/>
    <lineage>
        <taxon>Bacteria</taxon>
        <taxon>Pseudomonadati</taxon>
        <taxon>Pseudomonadota</taxon>
        <taxon>Alphaproteobacteria</taxon>
        <taxon>Hyphomicrobiales</taxon>
        <taxon>Phyllobacteriaceae</taxon>
        <taxon>Aquibium</taxon>
    </lineage>
</organism>
<dbReference type="STRING" id="1670800.BSQ44_11475"/>
<name>A0A1L3SRB4_9HYPH</name>
<proteinExistence type="predicted"/>
<keyword evidence="1" id="KW-0805">Transcription regulation</keyword>
<protein>
    <submittedName>
        <fullName evidence="6">Transcriptional regulator</fullName>
    </submittedName>
</protein>
<evidence type="ECO:0000256" key="3">
    <source>
        <dbReference type="ARBA" id="ARBA00023163"/>
    </source>
</evidence>
<dbReference type="SUPFAM" id="SSF47413">
    <property type="entry name" value="lambda repressor-like DNA-binding domains"/>
    <property type="match status" value="1"/>
</dbReference>
<dbReference type="Gene3D" id="1.10.260.40">
    <property type="entry name" value="lambda repressor-like DNA-binding domains"/>
    <property type="match status" value="1"/>
</dbReference>
<dbReference type="PROSITE" id="PS50943">
    <property type="entry name" value="HTH_CROC1"/>
    <property type="match status" value="1"/>
</dbReference>
<dbReference type="Pfam" id="PF01381">
    <property type="entry name" value="HTH_3"/>
    <property type="match status" value="1"/>
</dbReference>
<evidence type="ECO:0000313" key="6">
    <source>
        <dbReference type="EMBL" id="APH71911.1"/>
    </source>
</evidence>
<sequence length="127" mass="14259">MAVVTSIHNRLPDSDTFGGRLSRIRDAQGMTTAALARRVGVRQKTIEQWESDRSEPSVERLSLLAGILNVNLVWLLHGVGDAPADEIGPDPLAAITVQLERLKRMHEDTGRIIDRIQREVTRLEEER</sequence>
<evidence type="ECO:0000313" key="7">
    <source>
        <dbReference type="Proteomes" id="UP000182840"/>
    </source>
</evidence>
<dbReference type="Proteomes" id="UP000182840">
    <property type="component" value="Chromosome"/>
</dbReference>
<dbReference type="SMART" id="SM00530">
    <property type="entry name" value="HTH_XRE"/>
    <property type="match status" value="1"/>
</dbReference>
<keyword evidence="3" id="KW-0804">Transcription</keyword>